<dbReference type="GO" id="GO:0036220">
    <property type="term" value="F:ITP diphosphatase activity"/>
    <property type="evidence" value="ECO:0007669"/>
    <property type="project" value="UniProtKB-UniRule"/>
</dbReference>
<keyword evidence="7 13" id="KW-0460">Magnesium</keyword>
<keyword evidence="3 13" id="KW-0963">Cytoplasm</keyword>
<dbReference type="Gene3D" id="3.90.950.10">
    <property type="match status" value="1"/>
</dbReference>
<evidence type="ECO:0000256" key="9">
    <source>
        <dbReference type="ARBA" id="ARBA00054940"/>
    </source>
</evidence>
<dbReference type="WBParaSite" id="PSAMB.scaffold5293size12096.g26263.t1">
    <property type="protein sequence ID" value="PSAMB.scaffold5293size12096.g26263.t1"/>
    <property type="gene ID" value="PSAMB.scaffold5293size12096.g26263"/>
</dbReference>
<evidence type="ECO:0000313" key="15">
    <source>
        <dbReference type="Proteomes" id="UP000887566"/>
    </source>
</evidence>
<feature type="binding site" evidence="13">
    <location>
        <position position="43"/>
    </location>
    <ligand>
        <name>Mg(2+)</name>
        <dbReference type="ChEBI" id="CHEBI:18420"/>
    </ligand>
</feature>
<evidence type="ECO:0000256" key="1">
    <source>
        <dbReference type="ARBA" id="ARBA00004496"/>
    </source>
</evidence>
<evidence type="ECO:0000256" key="12">
    <source>
        <dbReference type="ARBA" id="ARBA00093271"/>
    </source>
</evidence>
<evidence type="ECO:0000313" key="16">
    <source>
        <dbReference type="WBParaSite" id="PSAMB.scaffold5293size12096.g26263.t1"/>
    </source>
</evidence>
<evidence type="ECO:0000256" key="5">
    <source>
        <dbReference type="ARBA" id="ARBA00022741"/>
    </source>
</evidence>
<name>A0A914WUF4_9BILA</name>
<feature type="binding site" evidence="13">
    <location>
        <position position="71"/>
    </location>
    <ligand>
        <name>Mg(2+)</name>
        <dbReference type="ChEBI" id="CHEBI:18420"/>
    </ligand>
</feature>
<feature type="binding site" evidence="13">
    <location>
        <begin position="174"/>
        <end position="175"/>
    </location>
    <ligand>
        <name>ITP</name>
        <dbReference type="ChEBI" id="CHEBI:61402"/>
    </ligand>
</feature>
<keyword evidence="4 13" id="KW-0479">Metal-binding</keyword>
<feature type="binding site" evidence="13">
    <location>
        <position position="55"/>
    </location>
    <ligand>
        <name>ITP</name>
        <dbReference type="ChEBI" id="CHEBI:61402"/>
    </ligand>
</feature>
<keyword evidence="13" id="KW-0464">Manganese</keyword>
<dbReference type="GO" id="GO:0000166">
    <property type="term" value="F:nucleotide binding"/>
    <property type="evidence" value="ECO:0007669"/>
    <property type="project" value="UniProtKB-KW"/>
</dbReference>
<feature type="binding site" evidence="13">
    <location>
        <begin position="15"/>
        <end position="20"/>
    </location>
    <ligand>
        <name>ITP</name>
        <dbReference type="ChEBI" id="CHEBI:61402"/>
    </ligand>
</feature>
<organism evidence="15 16">
    <name type="scientific">Plectus sambesii</name>
    <dbReference type="NCBI Taxonomy" id="2011161"/>
    <lineage>
        <taxon>Eukaryota</taxon>
        <taxon>Metazoa</taxon>
        <taxon>Ecdysozoa</taxon>
        <taxon>Nematoda</taxon>
        <taxon>Chromadorea</taxon>
        <taxon>Plectida</taxon>
        <taxon>Plectina</taxon>
        <taxon>Plectoidea</taxon>
        <taxon>Plectidae</taxon>
        <taxon>Plectus</taxon>
    </lineage>
</organism>
<feature type="binding site" evidence="13">
    <location>
        <position position="169"/>
    </location>
    <ligand>
        <name>ITP</name>
        <dbReference type="ChEBI" id="CHEBI:61402"/>
    </ligand>
</feature>
<dbReference type="GO" id="GO:0005737">
    <property type="term" value="C:cytoplasm"/>
    <property type="evidence" value="ECO:0007669"/>
    <property type="project" value="UniProtKB-SubCell"/>
</dbReference>
<keyword evidence="6 13" id="KW-0378">Hydrolase</keyword>
<dbReference type="Pfam" id="PF01725">
    <property type="entry name" value="Ham1p_like"/>
    <property type="match status" value="1"/>
</dbReference>
<evidence type="ECO:0000256" key="7">
    <source>
        <dbReference type="ARBA" id="ARBA00022842"/>
    </source>
</evidence>
<dbReference type="InterPro" id="IPR002637">
    <property type="entry name" value="RdgB/HAM1"/>
</dbReference>
<evidence type="ECO:0000256" key="2">
    <source>
        <dbReference type="ARBA" id="ARBA00008023"/>
    </source>
</evidence>
<evidence type="ECO:0000256" key="4">
    <source>
        <dbReference type="ARBA" id="ARBA00022723"/>
    </source>
</evidence>
<evidence type="ECO:0000256" key="3">
    <source>
        <dbReference type="ARBA" id="ARBA00022490"/>
    </source>
</evidence>
<keyword evidence="5 13" id="KW-0547">Nucleotide-binding</keyword>
<dbReference type="HAMAP" id="MF_03148">
    <property type="entry name" value="HAM1_NTPase"/>
    <property type="match status" value="1"/>
</dbReference>
<feature type="binding site" evidence="13">
    <location>
        <begin position="146"/>
        <end position="149"/>
    </location>
    <ligand>
        <name>ITP</name>
        <dbReference type="ChEBI" id="CHEBI:61402"/>
    </ligand>
</feature>
<evidence type="ECO:0000256" key="10">
    <source>
        <dbReference type="ARBA" id="ARBA00093218"/>
    </source>
</evidence>
<evidence type="ECO:0000256" key="13">
    <source>
        <dbReference type="HAMAP-Rule" id="MF_03148"/>
    </source>
</evidence>
<comment type="function">
    <text evidence="13">Pyrophosphatase that hydrolyzes non-canonical purine nucleotides such as inosine triphosphate (ITP), deoxyinosine triphosphate (dITP) or xanthosine 5'-triphosphate (XTP) to their respective monophosphate derivatives. The enzyme does not distinguish between the deoxy- and ribose forms. Probably excludes non-canonical purines from RNA and DNA precursor pools, thus preventing their incorporation into RNA and DNA and avoiding chromosomal lesions.</text>
</comment>
<comment type="function">
    <text evidence="9">Pyrophosphatase that hydrolyzes the non-canonical purine nucleotides inosine triphosphate (ITP), deoxyinosine triphosphate (dITP) as well as 2'-deoxy-N-6-hydroxylaminopurine triphosphate (dHAPTP) and xanthosine 5'-triphosphate (XTP) to their respective monophosphate derivatives. The enzyme does not distinguish between the deoxy- and ribose forms. Probably excludes non-canonical purines from RNA and DNA precursor pools, thus preventing their incorporation into RNA and DNA and avoiding chromosomal lesions.</text>
</comment>
<keyword evidence="8 13" id="KW-0546">Nucleotide metabolism</keyword>
<dbReference type="SUPFAM" id="SSF52972">
    <property type="entry name" value="ITPase-like"/>
    <property type="match status" value="1"/>
</dbReference>
<accession>A0A914WUF4</accession>
<dbReference type="InterPro" id="IPR029001">
    <property type="entry name" value="ITPase-like_fam"/>
</dbReference>
<comment type="similarity">
    <text evidence="2 13 14">Belongs to the HAM1 NTPase family.</text>
</comment>
<dbReference type="NCBIfam" id="TIGR00042">
    <property type="entry name" value="RdgB/HAM1 family non-canonical purine NTP pyrophosphatase"/>
    <property type="match status" value="1"/>
</dbReference>
<evidence type="ECO:0000256" key="6">
    <source>
        <dbReference type="ARBA" id="ARBA00022801"/>
    </source>
</evidence>
<evidence type="ECO:0000256" key="14">
    <source>
        <dbReference type="RuleBase" id="RU003781"/>
    </source>
</evidence>
<dbReference type="GO" id="GO:0036222">
    <property type="term" value="F:XTP diphosphatase activity"/>
    <property type="evidence" value="ECO:0007669"/>
    <property type="project" value="UniProtKB-UniRule"/>
</dbReference>
<keyword evidence="15" id="KW-1185">Reference proteome</keyword>
<feature type="binding site" evidence="13">
    <location>
        <begin position="71"/>
        <end position="72"/>
    </location>
    <ligand>
        <name>ITP</name>
        <dbReference type="ChEBI" id="CHEBI:61402"/>
    </ligand>
</feature>
<comment type="catalytic activity">
    <reaction evidence="13">
        <text>XTP + H2O = XMP + diphosphate + H(+)</text>
        <dbReference type="Rhea" id="RHEA:28610"/>
        <dbReference type="ChEBI" id="CHEBI:15377"/>
        <dbReference type="ChEBI" id="CHEBI:15378"/>
        <dbReference type="ChEBI" id="CHEBI:33019"/>
        <dbReference type="ChEBI" id="CHEBI:57464"/>
        <dbReference type="ChEBI" id="CHEBI:61314"/>
        <dbReference type="EC" id="3.6.1.66"/>
    </reaction>
</comment>
<dbReference type="EC" id="3.6.1.66" evidence="13"/>
<dbReference type="GO" id="GO:0035870">
    <property type="term" value="F:dITP diphosphatase activity"/>
    <property type="evidence" value="ECO:0007669"/>
    <property type="project" value="UniProtKB-UniRule"/>
</dbReference>
<dbReference type="PANTHER" id="PTHR11067:SF9">
    <property type="entry name" value="INOSINE TRIPHOSPHATE PYROPHOSPHATASE"/>
    <property type="match status" value="1"/>
</dbReference>
<sequence>MAAANSARKVLTFVTGNVKKLEEVKAILAPFCDVVPHDIDLPELQGEPNDIALDKAKAAFEILKKPLITEDTCLCYNALGGLPGPYVKWFLKKIKQEGLYTLLAGYEDKTAYALCTFAYCDSQGNIQLFEGRTNGRIVPPRGPRDFGWDPCFEPDGYDQTYAEMDSAEKNKISHRAKALQLLKEGLTAHL</sequence>
<evidence type="ECO:0000256" key="8">
    <source>
        <dbReference type="ARBA" id="ARBA00023080"/>
    </source>
</evidence>
<dbReference type="PANTHER" id="PTHR11067">
    <property type="entry name" value="INOSINE TRIPHOSPHATE PYROPHOSPHATASE/HAM1 PROTEIN"/>
    <property type="match status" value="1"/>
</dbReference>
<dbReference type="FunFam" id="3.90.950.10:FF:000003">
    <property type="entry name" value="Inosine triphosphate pyrophosphatase"/>
    <property type="match status" value="1"/>
</dbReference>
<dbReference type="CDD" id="cd00515">
    <property type="entry name" value="HAM1"/>
    <property type="match status" value="1"/>
</dbReference>
<comment type="catalytic activity">
    <reaction evidence="11">
        <text>dITP + H2O = dIMP + diphosphate + H(+)</text>
        <dbReference type="Rhea" id="RHEA:28342"/>
        <dbReference type="ChEBI" id="CHEBI:15377"/>
        <dbReference type="ChEBI" id="CHEBI:15378"/>
        <dbReference type="ChEBI" id="CHEBI:33019"/>
        <dbReference type="ChEBI" id="CHEBI:61194"/>
        <dbReference type="ChEBI" id="CHEBI:61382"/>
        <dbReference type="EC" id="3.6.1.66"/>
    </reaction>
    <physiologicalReaction direction="left-to-right" evidence="11">
        <dbReference type="Rhea" id="RHEA:28343"/>
    </physiologicalReaction>
</comment>
<dbReference type="AlphaFoldDB" id="A0A914WUF4"/>
<evidence type="ECO:0000256" key="11">
    <source>
        <dbReference type="ARBA" id="ARBA00093255"/>
    </source>
</evidence>
<comment type="catalytic activity">
    <reaction evidence="12">
        <text>N(6)-hydroxy-dATP + H2O = N(6)-hydroxy-dAMP + diphosphate + H(+)</text>
        <dbReference type="Rhea" id="RHEA:83971"/>
        <dbReference type="ChEBI" id="CHEBI:15377"/>
        <dbReference type="ChEBI" id="CHEBI:15378"/>
        <dbReference type="ChEBI" id="CHEBI:33019"/>
        <dbReference type="ChEBI" id="CHEBI:233529"/>
        <dbReference type="ChEBI" id="CHEBI:233530"/>
    </reaction>
    <physiologicalReaction direction="left-to-right" evidence="12">
        <dbReference type="Rhea" id="RHEA:83972"/>
    </physiologicalReaction>
</comment>
<comment type="subcellular location">
    <subcellularLocation>
        <location evidence="1 13">Cytoplasm</location>
    </subcellularLocation>
</comment>
<reference evidence="16" key="1">
    <citation type="submission" date="2022-11" db="UniProtKB">
        <authorList>
            <consortium name="WormBaseParasite"/>
        </authorList>
    </citation>
    <scope>IDENTIFICATION</scope>
</reference>
<protein>
    <recommendedName>
        <fullName evidence="13">Inosine triphosphate pyrophosphatase</fullName>
        <shortName evidence="13">ITPase</shortName>
        <shortName evidence="13">Inosine triphosphatase</shortName>
        <ecNumber evidence="13">3.6.1.66</ecNumber>
    </recommendedName>
    <alternativeName>
        <fullName evidence="13">Non-canonical purine NTP pyrophosphatase</fullName>
    </alternativeName>
    <alternativeName>
        <fullName evidence="13">Non-standard purine NTP pyrophosphatase</fullName>
    </alternativeName>
    <alternativeName>
        <fullName evidence="13">Nucleoside-triphosphate diphosphatase</fullName>
    </alternativeName>
    <alternativeName>
        <fullName evidence="13">Nucleoside-triphosphate pyrophosphatase</fullName>
        <shortName evidence="13">NTPase</shortName>
    </alternativeName>
    <alternativeName>
        <fullName evidence="13">XTP/dITP diphosphatase</fullName>
    </alternativeName>
</protein>
<dbReference type="GO" id="GO:0046872">
    <property type="term" value="F:metal ion binding"/>
    <property type="evidence" value="ECO:0007669"/>
    <property type="project" value="UniProtKB-KW"/>
</dbReference>
<comment type="subunit">
    <text evidence="13">Homodimer.</text>
</comment>
<dbReference type="InterPro" id="IPR027502">
    <property type="entry name" value="ITPase"/>
</dbReference>
<proteinExistence type="inferred from homology"/>
<dbReference type="Proteomes" id="UP000887566">
    <property type="component" value="Unplaced"/>
</dbReference>
<comment type="catalytic activity">
    <reaction evidence="10">
        <text>ITP + H2O = IMP + diphosphate + H(+)</text>
        <dbReference type="Rhea" id="RHEA:29399"/>
        <dbReference type="ChEBI" id="CHEBI:15377"/>
        <dbReference type="ChEBI" id="CHEBI:15378"/>
        <dbReference type="ChEBI" id="CHEBI:33019"/>
        <dbReference type="ChEBI" id="CHEBI:58053"/>
        <dbReference type="ChEBI" id="CHEBI:61402"/>
        <dbReference type="EC" id="3.6.1.66"/>
    </reaction>
    <physiologicalReaction direction="left-to-right" evidence="10">
        <dbReference type="Rhea" id="RHEA:29400"/>
    </physiologicalReaction>
</comment>
<dbReference type="GO" id="GO:0009204">
    <property type="term" value="P:deoxyribonucleoside triphosphate catabolic process"/>
    <property type="evidence" value="ECO:0007669"/>
    <property type="project" value="UniProtKB-UniRule"/>
</dbReference>
<comment type="cofactor">
    <cofactor evidence="13">
        <name>Mg(2+)</name>
        <dbReference type="ChEBI" id="CHEBI:18420"/>
    </cofactor>
    <cofactor evidence="13">
        <name>Mn(2+)</name>
        <dbReference type="ChEBI" id="CHEBI:29035"/>
    </cofactor>
    <text evidence="13">Binds 1 divalent metal cation per subunit; can use either Mg(2+) or Mn(2+).</text>
</comment>
<dbReference type="GO" id="GO:0009117">
    <property type="term" value="P:nucleotide metabolic process"/>
    <property type="evidence" value="ECO:0007669"/>
    <property type="project" value="UniProtKB-KW"/>
</dbReference>